<dbReference type="Proteomes" id="UP000094342">
    <property type="component" value="Unassembled WGS sequence"/>
</dbReference>
<evidence type="ECO:0000313" key="3">
    <source>
        <dbReference type="Proteomes" id="UP000094342"/>
    </source>
</evidence>
<gene>
    <name evidence="2" type="ORF">A8M32_02555</name>
</gene>
<keyword evidence="3" id="KW-1185">Reference proteome</keyword>
<protein>
    <submittedName>
        <fullName evidence="2">Uncharacterized protein</fullName>
    </submittedName>
</protein>
<dbReference type="EMBL" id="LYBW01000037">
    <property type="protein sequence ID" value="ODR92918.1"/>
    <property type="molecule type" value="Genomic_DNA"/>
</dbReference>
<feature type="transmembrane region" description="Helical" evidence="1">
    <location>
        <begin position="17"/>
        <end position="42"/>
    </location>
</feature>
<keyword evidence="1" id="KW-1133">Transmembrane helix</keyword>
<dbReference type="AlphaFoldDB" id="A0A1E3VH73"/>
<keyword evidence="1" id="KW-0812">Transmembrane</keyword>
<proteinExistence type="predicted"/>
<evidence type="ECO:0000256" key="1">
    <source>
        <dbReference type="SAM" id="Phobius"/>
    </source>
</evidence>
<name>A0A1E3VH73_9HYPH</name>
<evidence type="ECO:0000313" key="2">
    <source>
        <dbReference type="EMBL" id="ODR92918.1"/>
    </source>
</evidence>
<reference evidence="3" key="1">
    <citation type="submission" date="2016-05" db="EMBL/GenBank/DDBJ databases">
        <authorList>
            <person name="Li Y."/>
        </authorList>
    </citation>
    <scope>NUCLEOTIDE SEQUENCE [LARGE SCALE GENOMIC DNA]</scope>
    <source>
        <strain evidence="3">YIC4027</strain>
    </source>
</reference>
<organism evidence="2 3">
    <name type="scientific">Sinorhizobium alkalisoli</name>
    <dbReference type="NCBI Taxonomy" id="1752398"/>
    <lineage>
        <taxon>Bacteria</taxon>
        <taxon>Pseudomonadati</taxon>
        <taxon>Pseudomonadota</taxon>
        <taxon>Alphaproteobacteria</taxon>
        <taxon>Hyphomicrobiales</taxon>
        <taxon>Rhizobiaceae</taxon>
        <taxon>Sinorhizobium/Ensifer group</taxon>
        <taxon>Sinorhizobium</taxon>
    </lineage>
</organism>
<comment type="caution">
    <text evidence="2">The sequence shown here is derived from an EMBL/GenBank/DDBJ whole genome shotgun (WGS) entry which is preliminary data.</text>
</comment>
<sequence>MAHTAFDLQGRTVLEGIAAGSVSVFATSFSTTPSTIFLWTIIRSIDMRMWPDFVIAPKVAV</sequence>
<keyword evidence="1" id="KW-0472">Membrane</keyword>
<accession>A0A1E3VH73</accession>